<gene>
    <name evidence="2" type="ORF">B1B_05019</name>
</gene>
<name>T1BKV5_9ZZZZ</name>
<dbReference type="PANTHER" id="PTHR43056">
    <property type="entry name" value="PEPTIDASE S9 PROLYL OLIGOPEPTIDASE"/>
    <property type="match status" value="1"/>
</dbReference>
<dbReference type="InterPro" id="IPR029058">
    <property type="entry name" value="AB_hydrolase_fold"/>
</dbReference>
<feature type="non-terminal residue" evidence="2">
    <location>
        <position position="1"/>
    </location>
</feature>
<proteinExistence type="predicted"/>
<dbReference type="Gene3D" id="3.40.50.1820">
    <property type="entry name" value="alpha/beta hydrolase"/>
    <property type="match status" value="1"/>
</dbReference>
<reference evidence="2" key="2">
    <citation type="journal article" date="2014" name="ISME J.">
        <title>Microbial stratification in low pH oxic and suboxic macroscopic growths along an acid mine drainage.</title>
        <authorList>
            <person name="Mendez-Garcia C."/>
            <person name="Mesa V."/>
            <person name="Sprenger R.R."/>
            <person name="Richter M."/>
            <person name="Diez M.S."/>
            <person name="Solano J."/>
            <person name="Bargiela R."/>
            <person name="Golyshina O.V."/>
            <person name="Manteca A."/>
            <person name="Ramos J.L."/>
            <person name="Gallego J.R."/>
            <person name="Llorente I."/>
            <person name="Martins Dos Santos V.A."/>
            <person name="Jensen O.N."/>
            <person name="Pelaez A.I."/>
            <person name="Sanchez J."/>
            <person name="Ferrer M."/>
        </authorList>
    </citation>
    <scope>NUCLEOTIDE SEQUENCE</scope>
</reference>
<keyword evidence="2" id="KW-0378">Hydrolase</keyword>
<organism evidence="2">
    <name type="scientific">mine drainage metagenome</name>
    <dbReference type="NCBI Taxonomy" id="410659"/>
    <lineage>
        <taxon>unclassified sequences</taxon>
        <taxon>metagenomes</taxon>
        <taxon>ecological metagenomes</taxon>
    </lineage>
</organism>
<dbReference type="Pfam" id="PF00326">
    <property type="entry name" value="Peptidase_S9"/>
    <property type="match status" value="1"/>
</dbReference>
<feature type="non-terminal residue" evidence="2">
    <location>
        <position position="185"/>
    </location>
</feature>
<dbReference type="InterPro" id="IPR050585">
    <property type="entry name" value="Xaa-Pro_dipeptidyl-ppase/CocE"/>
</dbReference>
<accession>T1BKV5</accession>
<dbReference type="PANTHER" id="PTHR43056:SF5">
    <property type="entry name" value="PEPTIDASE S9 PROLYL OLIGOPEPTIDASE CATALYTIC DOMAIN-CONTAINING PROTEIN"/>
    <property type="match status" value="1"/>
</dbReference>
<evidence type="ECO:0000313" key="2">
    <source>
        <dbReference type="EMBL" id="EQD70422.1"/>
    </source>
</evidence>
<sequence length="185" mass="19525">DPGARRLRSLDLPYSAYAPMLAARGAEVAAIAGSPTQASTLIRIDTATGRAALVGRASEHEIDAAYLPPARVEVFSGRGGREVHAVVYPPTHPTQAAPEGERPPYIVFVHGGPTGQAMPVLDLTKAYFTSRGLGVIDVNYGGSTGFGRAYRERLRGQWGVVDVEDCVSAVRALVERGEADGARLA</sequence>
<dbReference type="AlphaFoldDB" id="T1BKV5"/>
<evidence type="ECO:0000259" key="1">
    <source>
        <dbReference type="Pfam" id="PF00326"/>
    </source>
</evidence>
<dbReference type="InterPro" id="IPR001375">
    <property type="entry name" value="Peptidase_S9_cat"/>
</dbReference>
<protein>
    <submittedName>
        <fullName evidence="2">Acyl-peptide hydrolase</fullName>
    </submittedName>
</protein>
<dbReference type="GO" id="GO:0008236">
    <property type="term" value="F:serine-type peptidase activity"/>
    <property type="evidence" value="ECO:0007669"/>
    <property type="project" value="InterPro"/>
</dbReference>
<dbReference type="GO" id="GO:0006508">
    <property type="term" value="P:proteolysis"/>
    <property type="evidence" value="ECO:0007669"/>
    <property type="project" value="InterPro"/>
</dbReference>
<reference evidence="2" key="1">
    <citation type="submission" date="2013-08" db="EMBL/GenBank/DDBJ databases">
        <authorList>
            <person name="Mendez C."/>
            <person name="Richter M."/>
            <person name="Ferrer M."/>
            <person name="Sanchez J."/>
        </authorList>
    </citation>
    <scope>NUCLEOTIDE SEQUENCE</scope>
</reference>
<dbReference type="EMBL" id="AUZY01003146">
    <property type="protein sequence ID" value="EQD70422.1"/>
    <property type="molecule type" value="Genomic_DNA"/>
</dbReference>
<dbReference type="SUPFAM" id="SSF53474">
    <property type="entry name" value="alpha/beta-Hydrolases"/>
    <property type="match status" value="1"/>
</dbReference>
<comment type="caution">
    <text evidence="2">The sequence shown here is derived from an EMBL/GenBank/DDBJ whole genome shotgun (WGS) entry which is preliminary data.</text>
</comment>
<feature type="domain" description="Peptidase S9 prolyl oligopeptidase catalytic" evidence="1">
    <location>
        <begin position="123"/>
        <end position="185"/>
    </location>
</feature>